<protein>
    <submittedName>
        <fullName evidence="2">Uncharacterized protein</fullName>
    </submittedName>
</protein>
<organism evidence="2 3">
    <name type="scientific">Tupaia chinensis</name>
    <name type="common">Chinese tree shrew</name>
    <name type="synonym">Tupaia belangeri chinensis</name>
    <dbReference type="NCBI Taxonomy" id="246437"/>
    <lineage>
        <taxon>Eukaryota</taxon>
        <taxon>Metazoa</taxon>
        <taxon>Chordata</taxon>
        <taxon>Craniata</taxon>
        <taxon>Vertebrata</taxon>
        <taxon>Euteleostomi</taxon>
        <taxon>Mammalia</taxon>
        <taxon>Eutheria</taxon>
        <taxon>Euarchontoglires</taxon>
        <taxon>Scandentia</taxon>
        <taxon>Tupaiidae</taxon>
        <taxon>Tupaia</taxon>
    </lineage>
</organism>
<dbReference type="InParanoid" id="L9LBU4"/>
<feature type="region of interest" description="Disordered" evidence="1">
    <location>
        <begin position="72"/>
        <end position="104"/>
    </location>
</feature>
<evidence type="ECO:0000313" key="2">
    <source>
        <dbReference type="EMBL" id="ELW72154.1"/>
    </source>
</evidence>
<gene>
    <name evidence="2" type="ORF">TREES_T100012868</name>
</gene>
<sequence length="155" mass="17171">MTHIHAATVMTRRVKGEKREATRLQRMKTLLMVTLYPHSAQRSGSSPQPTAKGDVLVLVGGEILVGQLASGALPGHLQSRGPGELRRPSELRKDGRQVEPEGARRGWRIRGLRTGAGNSRPQRASPWDLLGTARRRPQQTLLRQAMCQPCHLVKH</sequence>
<proteinExistence type="predicted"/>
<evidence type="ECO:0000313" key="3">
    <source>
        <dbReference type="Proteomes" id="UP000011518"/>
    </source>
</evidence>
<feature type="compositionally biased region" description="Basic and acidic residues" evidence="1">
    <location>
        <begin position="83"/>
        <end position="104"/>
    </location>
</feature>
<reference evidence="3" key="1">
    <citation type="submission" date="2012-07" db="EMBL/GenBank/DDBJ databases">
        <title>Genome of the Chinese tree shrew, a rising model animal genetically related to primates.</title>
        <authorList>
            <person name="Zhang G."/>
            <person name="Fan Y."/>
            <person name="Yao Y."/>
            <person name="Huang Z."/>
        </authorList>
    </citation>
    <scope>NUCLEOTIDE SEQUENCE [LARGE SCALE GENOMIC DNA]</scope>
</reference>
<keyword evidence="3" id="KW-1185">Reference proteome</keyword>
<dbReference type="AlphaFoldDB" id="L9LBU4"/>
<evidence type="ECO:0000256" key="1">
    <source>
        <dbReference type="SAM" id="MobiDB-lite"/>
    </source>
</evidence>
<dbReference type="Proteomes" id="UP000011518">
    <property type="component" value="Unassembled WGS sequence"/>
</dbReference>
<accession>L9LBU4</accession>
<dbReference type="EMBL" id="KB320443">
    <property type="protein sequence ID" value="ELW72154.1"/>
    <property type="molecule type" value="Genomic_DNA"/>
</dbReference>
<reference evidence="3" key="2">
    <citation type="journal article" date="2013" name="Nat. Commun.">
        <title>Genome of the Chinese tree shrew.</title>
        <authorList>
            <person name="Fan Y."/>
            <person name="Huang Z.Y."/>
            <person name="Cao C.C."/>
            <person name="Chen C.S."/>
            <person name="Chen Y.X."/>
            <person name="Fan D.D."/>
            <person name="He J."/>
            <person name="Hou H.L."/>
            <person name="Hu L."/>
            <person name="Hu X.T."/>
            <person name="Jiang X.T."/>
            <person name="Lai R."/>
            <person name="Lang Y.S."/>
            <person name="Liang B."/>
            <person name="Liao S.G."/>
            <person name="Mu D."/>
            <person name="Ma Y.Y."/>
            <person name="Niu Y.Y."/>
            <person name="Sun X.Q."/>
            <person name="Xia J.Q."/>
            <person name="Xiao J."/>
            <person name="Xiong Z.Q."/>
            <person name="Xu L."/>
            <person name="Yang L."/>
            <person name="Zhang Y."/>
            <person name="Zhao W."/>
            <person name="Zhao X.D."/>
            <person name="Zheng Y.T."/>
            <person name="Zhou J.M."/>
            <person name="Zhu Y.B."/>
            <person name="Zhang G.J."/>
            <person name="Wang J."/>
            <person name="Yao Y.G."/>
        </authorList>
    </citation>
    <scope>NUCLEOTIDE SEQUENCE [LARGE SCALE GENOMIC DNA]</scope>
</reference>
<name>L9LBU4_TUPCH</name>